<proteinExistence type="predicted"/>
<dbReference type="SUPFAM" id="SSF48008">
    <property type="entry name" value="GntR ligand-binding domain-like"/>
    <property type="match status" value="1"/>
</dbReference>
<gene>
    <name evidence="5" type="ORF">GCM10011505_35210</name>
</gene>
<dbReference type="InterPro" id="IPR000524">
    <property type="entry name" value="Tscrpt_reg_HTH_GntR"/>
</dbReference>
<dbReference type="Gene3D" id="1.20.120.530">
    <property type="entry name" value="GntR ligand-binding domain-like"/>
    <property type="match status" value="1"/>
</dbReference>
<sequence>MPRPDDGPRLGETHSPLHERVRAEIRKAILTGAMKPGDRLIEDRLADIYGVSRNPVREAIRGLATEGLVEVLPRRGALVARMNPDEARETIEVRALLEGQTARMAARRRDPEMLRRIGDILARGDAAMAQGRDDLLAGLNLDFHRALAEAGRNRVLQDLMTGLRDRTAALFTADTPARRRHAWADHAGILEAVIAGDEDLAAARAAAHVARAGDGFLSGQSAPPLSGAGPISSA</sequence>
<dbReference type="InterPro" id="IPR011711">
    <property type="entry name" value="GntR_C"/>
</dbReference>
<dbReference type="SMART" id="SM00345">
    <property type="entry name" value="HTH_GNTR"/>
    <property type="match status" value="1"/>
</dbReference>
<dbReference type="InterPro" id="IPR036390">
    <property type="entry name" value="WH_DNA-bd_sf"/>
</dbReference>
<dbReference type="CDD" id="cd07377">
    <property type="entry name" value="WHTH_GntR"/>
    <property type="match status" value="1"/>
</dbReference>
<dbReference type="Proteomes" id="UP000603352">
    <property type="component" value="Unassembled WGS sequence"/>
</dbReference>
<protein>
    <submittedName>
        <fullName evidence="5">GntR family transcriptional regulator</fullName>
    </submittedName>
</protein>
<dbReference type="EMBL" id="BMDZ01000046">
    <property type="protein sequence ID" value="GGB51083.1"/>
    <property type="molecule type" value="Genomic_DNA"/>
</dbReference>
<dbReference type="RefSeq" id="WP_188580231.1">
    <property type="nucleotide sequence ID" value="NZ_BMDZ01000046.1"/>
</dbReference>
<dbReference type="PANTHER" id="PTHR43537">
    <property type="entry name" value="TRANSCRIPTIONAL REGULATOR, GNTR FAMILY"/>
    <property type="match status" value="1"/>
</dbReference>
<dbReference type="InterPro" id="IPR036388">
    <property type="entry name" value="WH-like_DNA-bd_sf"/>
</dbReference>
<dbReference type="PROSITE" id="PS50949">
    <property type="entry name" value="HTH_GNTR"/>
    <property type="match status" value="1"/>
</dbReference>
<keyword evidence="3" id="KW-0804">Transcription</keyword>
<dbReference type="SMART" id="SM00895">
    <property type="entry name" value="FCD"/>
    <property type="match status" value="1"/>
</dbReference>
<organism evidence="5 6">
    <name type="scientific">Tistrella bauzanensis</name>
    <dbReference type="NCBI Taxonomy" id="657419"/>
    <lineage>
        <taxon>Bacteria</taxon>
        <taxon>Pseudomonadati</taxon>
        <taxon>Pseudomonadota</taxon>
        <taxon>Alphaproteobacteria</taxon>
        <taxon>Geminicoccales</taxon>
        <taxon>Geminicoccaceae</taxon>
        <taxon>Tistrella</taxon>
    </lineage>
</organism>
<keyword evidence="1" id="KW-0805">Transcription regulation</keyword>
<dbReference type="Gene3D" id="1.10.10.10">
    <property type="entry name" value="Winged helix-like DNA-binding domain superfamily/Winged helix DNA-binding domain"/>
    <property type="match status" value="1"/>
</dbReference>
<dbReference type="InterPro" id="IPR008920">
    <property type="entry name" value="TF_FadR/GntR_C"/>
</dbReference>
<accession>A0ABQ1IU09</accession>
<feature type="domain" description="HTH gntR-type" evidence="4">
    <location>
        <begin position="15"/>
        <end position="82"/>
    </location>
</feature>
<evidence type="ECO:0000256" key="3">
    <source>
        <dbReference type="ARBA" id="ARBA00023163"/>
    </source>
</evidence>
<dbReference type="PANTHER" id="PTHR43537:SF5">
    <property type="entry name" value="UXU OPERON TRANSCRIPTIONAL REGULATOR"/>
    <property type="match status" value="1"/>
</dbReference>
<reference evidence="6" key="1">
    <citation type="journal article" date="2019" name="Int. J. Syst. Evol. Microbiol.">
        <title>The Global Catalogue of Microorganisms (GCM) 10K type strain sequencing project: providing services to taxonomists for standard genome sequencing and annotation.</title>
        <authorList>
            <consortium name="The Broad Institute Genomics Platform"/>
            <consortium name="The Broad Institute Genome Sequencing Center for Infectious Disease"/>
            <person name="Wu L."/>
            <person name="Ma J."/>
        </authorList>
    </citation>
    <scope>NUCLEOTIDE SEQUENCE [LARGE SCALE GENOMIC DNA]</scope>
    <source>
        <strain evidence="6">CGMCC 1.10188</strain>
    </source>
</reference>
<dbReference type="SUPFAM" id="SSF46785">
    <property type="entry name" value="Winged helix' DNA-binding domain"/>
    <property type="match status" value="1"/>
</dbReference>
<dbReference type="Pfam" id="PF00392">
    <property type="entry name" value="GntR"/>
    <property type="match status" value="1"/>
</dbReference>
<evidence type="ECO:0000256" key="2">
    <source>
        <dbReference type="ARBA" id="ARBA00023125"/>
    </source>
</evidence>
<comment type="caution">
    <text evidence="5">The sequence shown here is derived from an EMBL/GenBank/DDBJ whole genome shotgun (WGS) entry which is preliminary data.</text>
</comment>
<dbReference type="Pfam" id="PF07729">
    <property type="entry name" value="FCD"/>
    <property type="match status" value="1"/>
</dbReference>
<evidence type="ECO:0000313" key="6">
    <source>
        <dbReference type="Proteomes" id="UP000603352"/>
    </source>
</evidence>
<keyword evidence="6" id="KW-1185">Reference proteome</keyword>
<evidence type="ECO:0000259" key="4">
    <source>
        <dbReference type="PROSITE" id="PS50949"/>
    </source>
</evidence>
<evidence type="ECO:0000313" key="5">
    <source>
        <dbReference type="EMBL" id="GGB51083.1"/>
    </source>
</evidence>
<evidence type="ECO:0000256" key="1">
    <source>
        <dbReference type="ARBA" id="ARBA00023015"/>
    </source>
</evidence>
<keyword evidence="2" id="KW-0238">DNA-binding</keyword>
<name>A0ABQ1IU09_9PROT</name>